<dbReference type="InterPro" id="IPR000330">
    <property type="entry name" value="SNF2_N"/>
</dbReference>
<evidence type="ECO:0000256" key="1">
    <source>
        <dbReference type="ARBA" id="ARBA00022801"/>
    </source>
</evidence>
<evidence type="ECO:0000313" key="5">
    <source>
        <dbReference type="EMBL" id="RAW17980.1"/>
    </source>
</evidence>
<name>A0A329R032_9ACTN</name>
<dbReference type="SMART" id="SM00487">
    <property type="entry name" value="DEXDc"/>
    <property type="match status" value="1"/>
</dbReference>
<reference evidence="5 6" key="1">
    <citation type="submission" date="2018-06" db="EMBL/GenBank/DDBJ databases">
        <title>Phytoactinopolyspora halophila sp. nov., a novel halophilic actinomycete isolated from a saline soil in China.</title>
        <authorList>
            <person name="Tang S.-K."/>
        </authorList>
    </citation>
    <scope>NUCLEOTIDE SEQUENCE [LARGE SCALE GENOMIC DNA]</scope>
    <source>
        <strain evidence="5 6">YIM 96934</strain>
    </source>
</reference>
<dbReference type="EMBL" id="QMIG01000002">
    <property type="protein sequence ID" value="RAW17980.1"/>
    <property type="molecule type" value="Genomic_DNA"/>
</dbReference>
<gene>
    <name evidence="5" type="ORF">DPM12_03840</name>
</gene>
<dbReference type="Gene3D" id="3.40.50.10810">
    <property type="entry name" value="Tandem AAA-ATPase domain"/>
    <property type="match status" value="1"/>
</dbReference>
<proteinExistence type="predicted"/>
<dbReference type="GO" id="GO:0005524">
    <property type="term" value="F:ATP binding"/>
    <property type="evidence" value="ECO:0007669"/>
    <property type="project" value="InterPro"/>
</dbReference>
<dbReference type="PROSITE" id="PS51194">
    <property type="entry name" value="HELICASE_CTER"/>
    <property type="match status" value="1"/>
</dbReference>
<dbReference type="InterPro" id="IPR049730">
    <property type="entry name" value="SNF2/RAD54-like_C"/>
</dbReference>
<organism evidence="5 6">
    <name type="scientific">Phytoactinopolyspora halophila</name>
    <dbReference type="NCBI Taxonomy" id="1981511"/>
    <lineage>
        <taxon>Bacteria</taxon>
        <taxon>Bacillati</taxon>
        <taxon>Actinomycetota</taxon>
        <taxon>Actinomycetes</taxon>
        <taxon>Jiangellales</taxon>
        <taxon>Jiangellaceae</taxon>
        <taxon>Phytoactinopolyspora</taxon>
    </lineage>
</organism>
<protein>
    <submittedName>
        <fullName evidence="5">ATP-dependent helicase</fullName>
    </submittedName>
</protein>
<dbReference type="OrthoDB" id="9760715at2"/>
<dbReference type="PANTHER" id="PTHR10799">
    <property type="entry name" value="SNF2/RAD54 HELICASE FAMILY"/>
    <property type="match status" value="1"/>
</dbReference>
<dbReference type="InterPro" id="IPR027417">
    <property type="entry name" value="P-loop_NTPase"/>
</dbReference>
<dbReference type="RefSeq" id="WP_112256936.1">
    <property type="nucleotide sequence ID" value="NZ_QMIG01000002.1"/>
</dbReference>
<sequence length="888" mass="96702">METELLRSSVTFQSHDPPRSGRFVPSAPESGSHSEWSLAEAVPALCSVARPAHPVAEFWRAATLTALTLVKQRRIEPYVTGAGDVAWRLAELSPAELQRLHDLESSAPPGITDVRAYLDAVADYLANPDMAAGVTVSLRIELPGGLAALERDEPDGRFLAIVHTRSVADPERAADAADLWEHTDQFGLGARAATMLALRRAASAWQPLNRLLRQPVPGQLLLDDDEMADLLGGGAERLADIGVEVAWPVELGADLTATAVIPSAGPLAPDPGQPGAGPAPALLDPSETLHMGWRFSLGGAELDTEEREALARARQPFVRLGERWTLVDPRIAQRAAQTDLKAVNAIEALGAALTGTTEIDGERVAVDPTGWLRVLVEQLSDPESGTERVVAPAGLTATLRDYQLRGLRWLHQLTSIGLGACLADDMGLGKTITVIALHLHRQSNPSTAGTTLVVCPASVMSNWEREIARFAPGTPVRRYHGSRRRLARDLEDSAGGFVITTYATLRSDVADAVDHDDDDDGATLTTAPWSMIIADEAQHMKNPQSKTARAMRSVPAPARVALTGTPIENNLSELWAILDWATPGLLGSHAAFRRRWADPIESGRLEPERRRAADEATKQLNRLVGPFLLRRRKSDPGIAPELPSKIETDRPFPLSAEQVALYDRVTRETMERIRSSRGMERRGLILALLTALKQICNHPAQYQKQPLGAAGRSGKLDLLDELITNITASDDAVLVFTQYVAMARLLEEHFAQRGVPVQVLHGGTPVEQREEMVRRFQESPPAETPVFVLSLKAAGTGLNLTRAGHVVHYDRWWNPAVEEQATDRAYRIGQDRSVHVHRLIAEGTVEDRITTLMRHKRELADAVLASGEAALSELSDAELVELVQLHQS</sequence>
<dbReference type="InterPro" id="IPR038718">
    <property type="entry name" value="SNF2-like_sf"/>
</dbReference>
<dbReference type="PROSITE" id="PS51192">
    <property type="entry name" value="HELICASE_ATP_BIND_1"/>
    <property type="match status" value="1"/>
</dbReference>
<dbReference type="FunFam" id="3.40.50.10810:FF:000031">
    <property type="entry name" value="Helicase, SNF2/RAD54 family"/>
    <property type="match status" value="1"/>
</dbReference>
<dbReference type="InterPro" id="IPR022138">
    <property type="entry name" value="DUF3670"/>
</dbReference>
<dbReference type="CDD" id="cd18793">
    <property type="entry name" value="SF2_C_SNF"/>
    <property type="match status" value="1"/>
</dbReference>
<dbReference type="Gene3D" id="3.40.50.300">
    <property type="entry name" value="P-loop containing nucleotide triphosphate hydrolases"/>
    <property type="match status" value="1"/>
</dbReference>
<feature type="compositionally biased region" description="Polar residues" evidence="2">
    <location>
        <begin position="1"/>
        <end position="14"/>
    </location>
</feature>
<dbReference type="SMART" id="SM00490">
    <property type="entry name" value="HELICc"/>
    <property type="match status" value="1"/>
</dbReference>
<dbReference type="GO" id="GO:0016787">
    <property type="term" value="F:hydrolase activity"/>
    <property type="evidence" value="ECO:0007669"/>
    <property type="project" value="UniProtKB-KW"/>
</dbReference>
<feature type="domain" description="Helicase C-terminal" evidence="4">
    <location>
        <begin position="718"/>
        <end position="875"/>
    </location>
</feature>
<keyword evidence="5" id="KW-0547">Nucleotide-binding</keyword>
<dbReference type="InterPro" id="IPR001650">
    <property type="entry name" value="Helicase_C-like"/>
</dbReference>
<evidence type="ECO:0000256" key="2">
    <source>
        <dbReference type="SAM" id="MobiDB-lite"/>
    </source>
</evidence>
<keyword evidence="5" id="KW-0347">Helicase</keyword>
<keyword evidence="5" id="KW-0067">ATP-binding</keyword>
<keyword evidence="6" id="KW-1185">Reference proteome</keyword>
<dbReference type="InterPro" id="IPR014001">
    <property type="entry name" value="Helicase_ATP-bd"/>
</dbReference>
<dbReference type="Proteomes" id="UP000250462">
    <property type="component" value="Unassembled WGS sequence"/>
</dbReference>
<dbReference type="GO" id="GO:0004386">
    <property type="term" value="F:helicase activity"/>
    <property type="evidence" value="ECO:0007669"/>
    <property type="project" value="UniProtKB-KW"/>
</dbReference>
<feature type="domain" description="Helicase ATP-binding" evidence="3">
    <location>
        <begin position="411"/>
        <end position="584"/>
    </location>
</feature>
<dbReference type="SUPFAM" id="SSF52540">
    <property type="entry name" value="P-loop containing nucleoside triphosphate hydrolases"/>
    <property type="match status" value="2"/>
</dbReference>
<evidence type="ECO:0000259" key="4">
    <source>
        <dbReference type="PROSITE" id="PS51194"/>
    </source>
</evidence>
<dbReference type="Pfam" id="PF12419">
    <property type="entry name" value="DUF3670"/>
    <property type="match status" value="1"/>
</dbReference>
<dbReference type="Pfam" id="PF00271">
    <property type="entry name" value="Helicase_C"/>
    <property type="match status" value="1"/>
</dbReference>
<dbReference type="FunFam" id="3.40.50.300:FF:000533">
    <property type="entry name" value="Helicase, Snf2 family"/>
    <property type="match status" value="1"/>
</dbReference>
<evidence type="ECO:0000313" key="6">
    <source>
        <dbReference type="Proteomes" id="UP000250462"/>
    </source>
</evidence>
<accession>A0A329R032</accession>
<evidence type="ECO:0000259" key="3">
    <source>
        <dbReference type="PROSITE" id="PS51192"/>
    </source>
</evidence>
<dbReference type="AlphaFoldDB" id="A0A329R032"/>
<comment type="caution">
    <text evidence="5">The sequence shown here is derived from an EMBL/GenBank/DDBJ whole genome shotgun (WGS) entry which is preliminary data.</text>
</comment>
<feature type="region of interest" description="Disordered" evidence="2">
    <location>
        <begin position="1"/>
        <end position="29"/>
    </location>
</feature>
<dbReference type="Pfam" id="PF00176">
    <property type="entry name" value="SNF2-rel_dom"/>
    <property type="match status" value="1"/>
</dbReference>
<keyword evidence="1" id="KW-0378">Hydrolase</keyword>